<evidence type="ECO:0000313" key="5">
    <source>
        <dbReference type="Proteomes" id="UP001202961"/>
    </source>
</evidence>
<gene>
    <name evidence="4" type="ORF">NB063_18050</name>
</gene>
<dbReference type="Gene3D" id="1.25.40.10">
    <property type="entry name" value="Tetratricopeptide repeat domain"/>
    <property type="match status" value="1"/>
</dbReference>
<reference evidence="4 5" key="1">
    <citation type="journal article" date="2022" name="Syst. Appl. Microbiol.">
        <title>Rhodopirellula aestuarii sp. nov., a novel member of the genus Rhodopirellula isolated from brackish sediments collected in the Tagus River estuary, Portugal.</title>
        <authorList>
            <person name="Vitorino I.R."/>
            <person name="Klimek D."/>
            <person name="Calusinska M."/>
            <person name="Lobo-da-Cunha A."/>
            <person name="Vasconcelos V."/>
            <person name="Lage O.M."/>
        </authorList>
    </citation>
    <scope>NUCLEOTIDE SEQUENCE [LARGE SCALE GENOMIC DNA]</scope>
    <source>
        <strain evidence="4 5">ICT_H3.1</strain>
    </source>
</reference>
<feature type="repeat" description="TPR" evidence="1">
    <location>
        <begin position="311"/>
        <end position="344"/>
    </location>
</feature>
<keyword evidence="3" id="KW-1133">Transmembrane helix</keyword>
<dbReference type="PROSITE" id="PS50005">
    <property type="entry name" value="TPR"/>
    <property type="match status" value="2"/>
</dbReference>
<feature type="transmembrane region" description="Helical" evidence="3">
    <location>
        <begin position="26"/>
        <end position="52"/>
    </location>
</feature>
<dbReference type="SMART" id="SM00028">
    <property type="entry name" value="TPR"/>
    <property type="match status" value="3"/>
</dbReference>
<dbReference type="SUPFAM" id="SSF48452">
    <property type="entry name" value="TPR-like"/>
    <property type="match status" value="2"/>
</dbReference>
<keyword evidence="3" id="KW-0472">Membrane</keyword>
<comment type="caution">
    <text evidence="4">The sequence shown here is derived from an EMBL/GenBank/DDBJ whole genome shotgun (WGS) entry which is preliminary data.</text>
</comment>
<sequence length="1172" mass="131691">MSQSNPFTDPNYLQSTTPPPPSTKRVLTILGIVVALIVLSCAGISAVAVVALKRIAEPDLEVALAPRENAFDFDAEDFNHSLEMLFEDRSERDVTPMDPTLQQFLDSSIATLELGNEVPFSLPMFVEAVAMSEHSGGSLNILERTALLTWLKQYEPSPDILAGESRVLDVRMDSTGKLAEVDLISYSDDAQAQSNQWFLVRESNQWKFYDWQRLEFGRRMSDEYASYLQGDPPLDEGYDNAQVQLNDAELAWWDDDRERAKRLIRGAENLPMLKEDRPSLKLQAAYTWMRLEQYDEAVRVLKSIKEPDALWGVWPSLAVSYCNLEEYEQTLDASQKALQQSPNHPNAHWIASIAYGELGRKDEASEAAIRAVRVCPTDSVMFYNAISRMRPQHVSQLVDVVIENDEEDQWLQLLSQTYRRSSEISETIVDDLKKREQLPSGVLSIAIGNQAWGNDQFDEAARRFLDSRRSADRDYIRELASQNHLDVRLDQDDFEKLFAESSGDDSLLRDLALRAYDESLYCDPDKLLTALHTHASDNTNGWGDALKGWADYSNGDYEDAIKSLDDFANWRRSHGSSSDEPQARTDETDDDSWVDHTIAEYLVYSLLELDRPLEIIERWPNDAGKHSEIGSHLLSYATESEIDQFLESTSTTGSDSIKVQRLRLQAGQAMSQDLVEEAVSRHREAIALASTVYDEEENYYVAELVRQLGRDLVVGKYLSASDDLSKLELDETIDLATLAYSAIRESIRICDDTQLDAWLNHASQVLEDADDSSGLQSDIGDYYVSRDQLPKAIEAYKRCVEASDEESWGLTQRYEAVVRTMVHAGRIDEAKEWLATNPIPDALVAGEAVIDLARSDFESLQKHLAIVDKATASDWLEDQPLLSIKNRQSTRPGLIKLISEYPIRIPYASMESSGTLLRSGVGSVDLQQIGKAFEVALGEKFSSEEIVQGIDHRRRFADDAWVFESVSGQRIVVSVGERRYETEQLSGWLGERLNAAVTRIHFGFMDDRPDPARRLFEAALALADDDAIAFSWSGGREVWSGPRLNEDLTWKGRVPIHSANTIASLIEVLPEDGGDDLDYDDGYLDLEEWDQLKKDAGGEMRAILSIYANGVEEEIPCTVTKVDVDEYEMTISPTRSSVLLPIVQAGVAYTTGPSYLTLPKSATNDDNSEIPE</sequence>
<keyword evidence="5" id="KW-1185">Reference proteome</keyword>
<dbReference type="RefSeq" id="WP_250930149.1">
    <property type="nucleotide sequence ID" value="NZ_JAMQBK010000047.1"/>
</dbReference>
<protein>
    <submittedName>
        <fullName evidence="4">Tetratricopeptide repeat protein</fullName>
    </submittedName>
</protein>
<feature type="region of interest" description="Disordered" evidence="2">
    <location>
        <begin position="1"/>
        <end position="21"/>
    </location>
</feature>
<organism evidence="4 5">
    <name type="scientific">Aporhodopirellula aestuarii</name>
    <dbReference type="NCBI Taxonomy" id="2950107"/>
    <lineage>
        <taxon>Bacteria</taxon>
        <taxon>Pseudomonadati</taxon>
        <taxon>Planctomycetota</taxon>
        <taxon>Planctomycetia</taxon>
        <taxon>Pirellulales</taxon>
        <taxon>Pirellulaceae</taxon>
        <taxon>Aporhodopirellula</taxon>
    </lineage>
</organism>
<keyword evidence="1" id="KW-0802">TPR repeat</keyword>
<proteinExistence type="predicted"/>
<dbReference type="InterPro" id="IPR011990">
    <property type="entry name" value="TPR-like_helical_dom_sf"/>
</dbReference>
<evidence type="ECO:0000256" key="3">
    <source>
        <dbReference type="SAM" id="Phobius"/>
    </source>
</evidence>
<name>A0ABT0U6V1_9BACT</name>
<keyword evidence="3" id="KW-0812">Transmembrane</keyword>
<feature type="compositionally biased region" description="Polar residues" evidence="2">
    <location>
        <begin position="1"/>
        <end position="16"/>
    </location>
</feature>
<dbReference type="EMBL" id="JAMQBK010000047">
    <property type="protein sequence ID" value="MCM2372516.1"/>
    <property type="molecule type" value="Genomic_DNA"/>
</dbReference>
<dbReference type="Proteomes" id="UP001202961">
    <property type="component" value="Unassembled WGS sequence"/>
</dbReference>
<evidence type="ECO:0000256" key="2">
    <source>
        <dbReference type="SAM" id="MobiDB-lite"/>
    </source>
</evidence>
<feature type="repeat" description="TPR" evidence="1">
    <location>
        <begin position="773"/>
        <end position="806"/>
    </location>
</feature>
<dbReference type="InterPro" id="IPR019734">
    <property type="entry name" value="TPR_rpt"/>
</dbReference>
<evidence type="ECO:0000313" key="4">
    <source>
        <dbReference type="EMBL" id="MCM2372516.1"/>
    </source>
</evidence>
<evidence type="ECO:0000256" key="1">
    <source>
        <dbReference type="PROSITE-ProRule" id="PRU00339"/>
    </source>
</evidence>
<accession>A0ABT0U6V1</accession>